<feature type="chain" id="PRO_5047215632" evidence="1">
    <location>
        <begin position="32"/>
        <end position="764"/>
    </location>
</feature>
<evidence type="ECO:0000313" key="2">
    <source>
        <dbReference type="EMBL" id="MCW4471913.1"/>
    </source>
</evidence>
<evidence type="ECO:0000256" key="1">
    <source>
        <dbReference type="SAM" id="SignalP"/>
    </source>
</evidence>
<reference evidence="2 3" key="1">
    <citation type="submission" date="2022-10" db="EMBL/GenBank/DDBJ databases">
        <title>Xanthomonas sp. H13-6.</title>
        <authorList>
            <person name="Liu X."/>
            <person name="Deng Z."/>
            <person name="Jiang Y."/>
            <person name="Yu T."/>
            <person name="Ai J."/>
        </authorList>
    </citation>
    <scope>NUCLEOTIDE SEQUENCE [LARGE SCALE GENOMIC DNA]</scope>
    <source>
        <strain evidence="2 3">H13-6</strain>
    </source>
</reference>
<proteinExistence type="predicted"/>
<accession>A0ABT3JTZ1</accession>
<name>A0ABT3JTZ1_9XANT</name>
<dbReference type="EMBL" id="JAPCHY010000003">
    <property type="protein sequence ID" value="MCW4471913.1"/>
    <property type="molecule type" value="Genomic_DNA"/>
</dbReference>
<gene>
    <name evidence="2" type="ORF">OK345_05235</name>
</gene>
<dbReference type="RefSeq" id="WP_265126870.1">
    <property type="nucleotide sequence ID" value="NZ_JAPCHY010000003.1"/>
</dbReference>
<comment type="caution">
    <text evidence="2">The sequence shown here is derived from an EMBL/GenBank/DDBJ whole genome shotgun (WGS) entry which is preliminary data.</text>
</comment>
<dbReference type="Proteomes" id="UP001209922">
    <property type="component" value="Unassembled WGS sequence"/>
</dbReference>
<keyword evidence="3" id="KW-1185">Reference proteome</keyword>
<protein>
    <submittedName>
        <fullName evidence="2">Uncharacterized protein</fullName>
    </submittedName>
</protein>
<feature type="signal peptide" evidence="1">
    <location>
        <begin position="1"/>
        <end position="31"/>
    </location>
</feature>
<sequence>MDHILSRPPARLLRSLALGLLGLLGGVAAQAAETRHEDVYYVRQQIGPADGKALIVQQALMPVTLETGASGSRLHARTVWFKADAGSGQRGDSYGLDARYRDDAAVIAFLTGGIETRLNRSGKVVAVGAADPQALEALAEHRPQVREALAQVMEGVGVRPFVLPEKLRLGQRLRETQTVAGLGELAWSMQVMALDAQRVELQVRGDAKIGTVLDGYQVVHRESGLPVEARLTLSLPDGLVPGQDGPMRMQVLAISQRHAGMMTSVHWNEADWNAYRDNFAELAASPLFRDGVVDEDALLDVEAAIGRMALAQLPAGERERIAGSLVFDLAPANGPRQQLRLSAQYSVESGSIRPRRFWMRLHAARLLDADGRPLAGLTVVPNRLFENSVGYADLELDESDEQFPFRLPPGLPDGALDALDRIELDVELAGHVLGERKVVAVGRQPDGASPRLEWSRHWAELTTASDAAQGDIWVVVPLDAQGEPLRHIPIAYSNHDARTAGAGPLPPLATQARDWHYRVVAEEPIAAVELRRYSLAWERDTWVFADGGGMIDGDGPVGERHAAEPLYPLAAAVSGQELLAAFDTLVADDSGYQVRVPLRGEWVDAAVQHCKVTPRVADGMWSEAHLRTRLFTAYRDGPDDPGWDGWLVPAHGFAGDDVVVTASCPSRLEPVHERIGEGGCFDDRGNGRVGVAAACIADVERAMKEGTLVARDGQGRRLAEFPANRTVEDRSMLRFWGKAEAIEFVRVHPRTAERELVLRGAATR</sequence>
<organism evidence="2 3">
    <name type="scientific">Xanthomonas chitinilytica</name>
    <dbReference type="NCBI Taxonomy" id="2989819"/>
    <lineage>
        <taxon>Bacteria</taxon>
        <taxon>Pseudomonadati</taxon>
        <taxon>Pseudomonadota</taxon>
        <taxon>Gammaproteobacteria</taxon>
        <taxon>Lysobacterales</taxon>
        <taxon>Lysobacteraceae</taxon>
        <taxon>Xanthomonas</taxon>
    </lineage>
</organism>
<evidence type="ECO:0000313" key="3">
    <source>
        <dbReference type="Proteomes" id="UP001209922"/>
    </source>
</evidence>
<keyword evidence="1" id="KW-0732">Signal</keyword>